<keyword evidence="1" id="KW-0472">Membrane</keyword>
<evidence type="ECO:0000313" key="3">
    <source>
        <dbReference type="Proteomes" id="UP000016462"/>
    </source>
</evidence>
<dbReference type="EMBL" id="ASHR01000044">
    <property type="protein sequence ID" value="ERG62964.1"/>
    <property type="molecule type" value="Genomic_DNA"/>
</dbReference>
<dbReference type="Proteomes" id="UP000016462">
    <property type="component" value="Unassembled WGS sequence"/>
</dbReference>
<reference evidence="2 3" key="1">
    <citation type="journal article" date="2013" name="Genome Announc.">
        <title>First draft genome sequence from a member of the genus agrococcus, isolated from modern microbialites.</title>
        <authorList>
            <person name="White R.A.III."/>
            <person name="Grassa C.J."/>
            <person name="Suttle C.A."/>
        </authorList>
    </citation>
    <scope>NUCLEOTIDE SEQUENCE [LARGE SCALE GENOMIC DNA]</scope>
    <source>
        <strain evidence="2 3">RW1</strain>
    </source>
</reference>
<evidence type="ECO:0000256" key="1">
    <source>
        <dbReference type="SAM" id="Phobius"/>
    </source>
</evidence>
<organism evidence="2 3">
    <name type="scientific">Agrococcus pavilionensis RW1</name>
    <dbReference type="NCBI Taxonomy" id="1330458"/>
    <lineage>
        <taxon>Bacteria</taxon>
        <taxon>Bacillati</taxon>
        <taxon>Actinomycetota</taxon>
        <taxon>Actinomycetes</taxon>
        <taxon>Micrococcales</taxon>
        <taxon>Microbacteriaceae</taxon>
        <taxon>Agrococcus</taxon>
    </lineage>
</organism>
<accession>U1LKZ1</accession>
<keyword evidence="1" id="KW-1133">Transmembrane helix</keyword>
<dbReference type="AlphaFoldDB" id="U1LKZ1"/>
<name>U1LKZ1_9MICO</name>
<gene>
    <name evidence="2" type="ORF">L332_00590</name>
</gene>
<comment type="caution">
    <text evidence="2">The sequence shown here is derived from an EMBL/GenBank/DDBJ whole genome shotgun (WGS) entry which is preliminary data.</text>
</comment>
<proteinExistence type="predicted"/>
<keyword evidence="3" id="KW-1185">Reference proteome</keyword>
<keyword evidence="1" id="KW-0812">Transmembrane</keyword>
<protein>
    <submittedName>
        <fullName evidence="2">Uncharacterized protein</fullName>
    </submittedName>
</protein>
<feature type="transmembrane region" description="Helical" evidence="1">
    <location>
        <begin position="44"/>
        <end position="64"/>
    </location>
</feature>
<sequence>MTDRPAARSSARKGFALAMAAVLALYVVLAGSRAVQFIATGQPLAIAVGVALVAFFLIGAWALAREVVFGVQLDRAVRELAAAGGMPQPLPGTPSGRADREAAEDAFPVAKADVEAHPESWQSWLRLSMAYDAARDRRRARMAARTALSLRSTAPQEAP</sequence>
<dbReference type="RefSeq" id="WP_021011785.1">
    <property type="nucleotide sequence ID" value="NZ_ASHR01000044.1"/>
</dbReference>
<evidence type="ECO:0000313" key="2">
    <source>
        <dbReference type="EMBL" id="ERG62964.1"/>
    </source>
</evidence>